<evidence type="ECO:0000313" key="1">
    <source>
        <dbReference type="EMBL" id="CCT73407.1"/>
    </source>
</evidence>
<organism evidence="1 2">
    <name type="scientific">Gibberella fujikuroi (strain CBS 195.34 / IMI 58289 / NRRL A-6831)</name>
    <name type="common">Bakanae and foot rot disease fungus</name>
    <name type="synonym">Fusarium fujikuroi</name>
    <dbReference type="NCBI Taxonomy" id="1279085"/>
    <lineage>
        <taxon>Eukaryota</taxon>
        <taxon>Fungi</taxon>
        <taxon>Dikarya</taxon>
        <taxon>Ascomycota</taxon>
        <taxon>Pezizomycotina</taxon>
        <taxon>Sordariomycetes</taxon>
        <taxon>Hypocreomycetidae</taxon>
        <taxon>Hypocreales</taxon>
        <taxon>Nectriaceae</taxon>
        <taxon>Fusarium</taxon>
        <taxon>Fusarium fujikuroi species complex</taxon>
    </lineage>
</organism>
<evidence type="ECO:0000313" key="2">
    <source>
        <dbReference type="Proteomes" id="UP000016800"/>
    </source>
</evidence>
<sequence length="175" mass="19282">MSPKASITFLGLHWNNCGPSPRSLGIHVVRGEMSPTRKRRRAASRIPRAHGERSHLQVYVVKNGKAPTAINDKSLSPANIRKKRSAILSYPPQPDALHQLLSVILVEQDIDEAIVRQADEGDLEDGNDSNVDGSNVCRARLIGGDYGESQQKSISKAIKNREEAKKSIEAEWVVI</sequence>
<proteinExistence type="predicted"/>
<dbReference type="EMBL" id="HF679031">
    <property type="protein sequence ID" value="CCT73407.1"/>
    <property type="molecule type" value="Genomic_DNA"/>
</dbReference>
<dbReference type="VEuPathDB" id="FungiDB:FFUJ_09904"/>
<keyword evidence="2" id="KW-1185">Reference proteome</keyword>
<accession>S0EHS7</accession>
<dbReference type="RefSeq" id="XP_023435485.1">
    <property type="nucleotide sequence ID" value="XM_023568142.1"/>
</dbReference>
<dbReference type="Proteomes" id="UP000016800">
    <property type="component" value="Chromosome IX"/>
</dbReference>
<dbReference type="HOGENOM" id="CLU_1532682_0_0_1"/>
<name>S0EHS7_GIBF5</name>
<dbReference type="GeneID" id="35403371"/>
<dbReference type="AlphaFoldDB" id="S0EHS7"/>
<reference evidence="2" key="1">
    <citation type="journal article" date="2013" name="PLoS Pathog.">
        <title>Deciphering the cryptic genome: genome-wide analyses of the rice pathogen Fusarium fujikuroi reveal complex regulation of secondary metabolism and novel metabolites.</title>
        <authorList>
            <person name="Wiemann P."/>
            <person name="Sieber C.M."/>
            <person name="von Bargen K.W."/>
            <person name="Studt L."/>
            <person name="Niehaus E.M."/>
            <person name="Espino J.J."/>
            <person name="Huss K."/>
            <person name="Michielse C.B."/>
            <person name="Albermann S."/>
            <person name="Wagner D."/>
            <person name="Bergner S.V."/>
            <person name="Connolly L.R."/>
            <person name="Fischer A."/>
            <person name="Reuter G."/>
            <person name="Kleigrewe K."/>
            <person name="Bald T."/>
            <person name="Wingfield B.D."/>
            <person name="Ophir R."/>
            <person name="Freeman S."/>
            <person name="Hippler M."/>
            <person name="Smith K.M."/>
            <person name="Brown D.W."/>
            <person name="Proctor R.H."/>
            <person name="Munsterkotter M."/>
            <person name="Freitag M."/>
            <person name="Humpf H.U."/>
            <person name="Guldener U."/>
            <person name="Tudzynski B."/>
        </authorList>
    </citation>
    <scope>NUCLEOTIDE SEQUENCE [LARGE SCALE GENOMIC DNA]</scope>
    <source>
        <strain evidence="2">CBS 195.34 / IMI 58289 / NRRL A-6831</strain>
    </source>
</reference>
<gene>
    <name evidence="1" type="ORF">FFUJ_09904</name>
</gene>
<protein>
    <submittedName>
        <fullName evidence="1">Uncharacterized protein</fullName>
    </submittedName>
</protein>